<evidence type="ECO:0000313" key="2">
    <source>
        <dbReference type="EMBL" id="MBS2545494.1"/>
    </source>
</evidence>
<proteinExistence type="predicted"/>
<gene>
    <name evidence="2" type="ORF">KGQ19_01290</name>
</gene>
<sequence length="238" mass="24021">MTDTNPAPTLSTAARSVAVALSGAAEVTVGALSESAGVSKSTASKTLVMLEQAGAATRLVRETGGFRESDLWSPLPELGPLLFAASTGDGYGHASRVLSSHAADDAGSSDGSGAVGSDVQEAVPQRDGESTDSADVDEHPAREAGEPAVPSAPATEHKPVGSPPRLARGGLEDLVAAVLAAHPELDYTPVMVSHLLSGRSSGAIANALERQVAAGTAVRTCEAPKRYRHAVAGLADVR</sequence>
<evidence type="ECO:0000256" key="1">
    <source>
        <dbReference type="SAM" id="MobiDB-lite"/>
    </source>
</evidence>
<feature type="region of interest" description="Disordered" evidence="1">
    <location>
        <begin position="102"/>
        <end position="167"/>
    </location>
</feature>
<comment type="caution">
    <text evidence="2">The sequence shown here is derived from an EMBL/GenBank/DDBJ whole genome shotgun (WGS) entry which is preliminary data.</text>
</comment>
<dbReference type="EMBL" id="JAAFYZ010000003">
    <property type="protein sequence ID" value="MBS2545494.1"/>
    <property type="molecule type" value="Genomic_DNA"/>
</dbReference>
<dbReference type="InterPro" id="IPR036390">
    <property type="entry name" value="WH_DNA-bd_sf"/>
</dbReference>
<feature type="compositionally biased region" description="Low complexity" evidence="1">
    <location>
        <begin position="105"/>
        <end position="119"/>
    </location>
</feature>
<dbReference type="RefSeq" id="WP_212007159.1">
    <property type="nucleotide sequence ID" value="NZ_JAAFYZ010000003.1"/>
</dbReference>
<dbReference type="SUPFAM" id="SSF46785">
    <property type="entry name" value="Winged helix' DNA-binding domain"/>
    <property type="match status" value="1"/>
</dbReference>
<name>A0ABS5KJ47_9ACTN</name>
<protein>
    <submittedName>
        <fullName evidence="2">MarR family transcriptional regulator</fullName>
    </submittedName>
</protein>
<reference evidence="2 3" key="1">
    <citation type="submission" date="2020-02" db="EMBL/GenBank/DDBJ databases">
        <title>Acidophilic actinobacteria isolated from forest soil.</title>
        <authorList>
            <person name="Golinska P."/>
        </authorList>
    </citation>
    <scope>NUCLEOTIDE SEQUENCE [LARGE SCALE GENOMIC DNA]</scope>
    <source>
        <strain evidence="2 3">NL8</strain>
    </source>
</reference>
<evidence type="ECO:0000313" key="3">
    <source>
        <dbReference type="Proteomes" id="UP000730482"/>
    </source>
</evidence>
<organism evidence="2 3">
    <name type="scientific">Catenulispora pinistramenti</name>
    <dbReference type="NCBI Taxonomy" id="2705254"/>
    <lineage>
        <taxon>Bacteria</taxon>
        <taxon>Bacillati</taxon>
        <taxon>Actinomycetota</taxon>
        <taxon>Actinomycetes</taxon>
        <taxon>Catenulisporales</taxon>
        <taxon>Catenulisporaceae</taxon>
        <taxon>Catenulispora</taxon>
    </lineage>
</organism>
<accession>A0ABS5KJ47</accession>
<dbReference type="Proteomes" id="UP000730482">
    <property type="component" value="Unassembled WGS sequence"/>
</dbReference>
<feature type="compositionally biased region" description="Basic and acidic residues" evidence="1">
    <location>
        <begin position="136"/>
        <end position="145"/>
    </location>
</feature>
<keyword evidence="3" id="KW-1185">Reference proteome</keyword>